<comment type="caution">
    <text evidence="2">The sequence shown here is derived from an EMBL/GenBank/DDBJ whole genome shotgun (WGS) entry which is preliminary data.</text>
</comment>
<sequence>MSNDSAEISLDQLPVGSAASSLEDDSRLLALERQFNAIFAELLALDRLRHNQKTRQGAAPQRPEQSTGQTSLEEHACEEAVARRIEPVLARLYPIERAIMETQARTIAGLGLKARHAAHVMSQYWEDPLDQIDWDAQAVRLLIEAVCDVGGTPLPFRHAGDNDDCATRRSSLQGAPGMEEGE</sequence>
<dbReference type="RefSeq" id="WP_148221408.1">
    <property type="nucleotide sequence ID" value="NZ_JAFCLK010000040.1"/>
</dbReference>
<evidence type="ECO:0000256" key="1">
    <source>
        <dbReference type="SAM" id="MobiDB-lite"/>
    </source>
</evidence>
<evidence type="ECO:0008006" key="4">
    <source>
        <dbReference type="Google" id="ProtNLM"/>
    </source>
</evidence>
<feature type="region of interest" description="Disordered" evidence="1">
    <location>
        <begin position="157"/>
        <end position="182"/>
    </location>
</feature>
<reference evidence="3" key="1">
    <citation type="journal article" date="2021" name="ISME J.">
        <title>Evolutionary origin and ecological implication of a unique nif island in free-living Bradyrhizobium lineages.</title>
        <authorList>
            <person name="Tao J."/>
        </authorList>
    </citation>
    <scope>NUCLEOTIDE SEQUENCE [LARGE SCALE GENOMIC DNA]</scope>
    <source>
        <strain evidence="3">SZCCT0094</strain>
    </source>
</reference>
<accession>A0ABS5GIH5</accession>
<dbReference type="EMBL" id="JAFCLK010000040">
    <property type="protein sequence ID" value="MBR1140371.1"/>
    <property type="molecule type" value="Genomic_DNA"/>
</dbReference>
<protein>
    <recommendedName>
        <fullName evidence="4">DUF222 domain-containing protein</fullName>
    </recommendedName>
</protein>
<evidence type="ECO:0000313" key="3">
    <source>
        <dbReference type="Proteomes" id="UP001314635"/>
    </source>
</evidence>
<proteinExistence type="predicted"/>
<gene>
    <name evidence="2" type="ORF">JQ619_31900</name>
</gene>
<evidence type="ECO:0000313" key="2">
    <source>
        <dbReference type="EMBL" id="MBR1140371.1"/>
    </source>
</evidence>
<feature type="region of interest" description="Disordered" evidence="1">
    <location>
        <begin position="53"/>
        <end position="74"/>
    </location>
</feature>
<organism evidence="2 3">
    <name type="scientific">Bradyrhizobium denitrificans</name>
    <dbReference type="NCBI Taxonomy" id="2734912"/>
    <lineage>
        <taxon>Bacteria</taxon>
        <taxon>Pseudomonadati</taxon>
        <taxon>Pseudomonadota</taxon>
        <taxon>Alphaproteobacteria</taxon>
        <taxon>Hyphomicrobiales</taxon>
        <taxon>Nitrobacteraceae</taxon>
        <taxon>Bradyrhizobium</taxon>
    </lineage>
</organism>
<name>A0ABS5GIH5_9BRAD</name>
<dbReference type="Proteomes" id="UP001314635">
    <property type="component" value="Unassembled WGS sequence"/>
</dbReference>
<keyword evidence="3" id="KW-1185">Reference proteome</keyword>
<feature type="compositionally biased region" description="Basic and acidic residues" evidence="1">
    <location>
        <begin position="158"/>
        <end position="167"/>
    </location>
</feature>